<evidence type="ECO:0000313" key="2">
    <source>
        <dbReference type="EMBL" id="KAF6035578.1"/>
    </source>
</evidence>
<feature type="signal peptide" evidence="1">
    <location>
        <begin position="1"/>
        <end position="29"/>
    </location>
</feature>
<dbReference type="AlphaFoldDB" id="A0A7J7KD83"/>
<gene>
    <name evidence="2" type="ORF">EB796_006105</name>
</gene>
<evidence type="ECO:0000313" key="3">
    <source>
        <dbReference type="Proteomes" id="UP000593567"/>
    </source>
</evidence>
<keyword evidence="1" id="KW-0732">Signal</keyword>
<comment type="caution">
    <text evidence="2">The sequence shown here is derived from an EMBL/GenBank/DDBJ whole genome shotgun (WGS) entry which is preliminary data.</text>
</comment>
<dbReference type="EMBL" id="VXIV02000858">
    <property type="protein sequence ID" value="KAF6035578.1"/>
    <property type="molecule type" value="Genomic_DNA"/>
</dbReference>
<feature type="chain" id="PRO_5029815514" evidence="1">
    <location>
        <begin position="30"/>
        <end position="139"/>
    </location>
</feature>
<organism evidence="2 3">
    <name type="scientific">Bugula neritina</name>
    <name type="common">Brown bryozoan</name>
    <name type="synonym">Sertularia neritina</name>
    <dbReference type="NCBI Taxonomy" id="10212"/>
    <lineage>
        <taxon>Eukaryota</taxon>
        <taxon>Metazoa</taxon>
        <taxon>Spiralia</taxon>
        <taxon>Lophotrochozoa</taxon>
        <taxon>Bryozoa</taxon>
        <taxon>Gymnolaemata</taxon>
        <taxon>Cheilostomatida</taxon>
        <taxon>Flustrina</taxon>
        <taxon>Buguloidea</taxon>
        <taxon>Bugulidae</taxon>
        <taxon>Bugula</taxon>
    </lineage>
</organism>
<dbReference type="Proteomes" id="UP000593567">
    <property type="component" value="Unassembled WGS sequence"/>
</dbReference>
<evidence type="ECO:0000256" key="1">
    <source>
        <dbReference type="SAM" id="SignalP"/>
    </source>
</evidence>
<protein>
    <submittedName>
        <fullName evidence="2">Uncharacterized protein</fullName>
    </submittedName>
</protein>
<dbReference type="OrthoDB" id="76388at2759"/>
<accession>A0A7J7KD83</accession>
<name>A0A7J7KD83_BUGNE</name>
<reference evidence="2" key="1">
    <citation type="submission" date="2020-06" db="EMBL/GenBank/DDBJ databases">
        <title>Draft genome of Bugula neritina, a colonial animal packing powerful symbionts and potential medicines.</title>
        <authorList>
            <person name="Rayko M."/>
        </authorList>
    </citation>
    <scope>NUCLEOTIDE SEQUENCE [LARGE SCALE GENOMIC DNA]</scope>
    <source>
        <strain evidence="2">Kwan_BN1</strain>
    </source>
</reference>
<keyword evidence="3" id="KW-1185">Reference proteome</keyword>
<sequence>MKTTWKRTHAKQKMWKLCILMALIGVVLSDPILDITPNPRYYRPTTTQRPHHPVYKPHPKDGQHPHYQSAHTIIDDCTCFEKGNYYSPVTSNNCHTFTQYTSELPPEVLACPYGLQFDVKTCVCNNPRHVVCPYQCPIH</sequence>
<proteinExistence type="predicted"/>